<dbReference type="KEGG" id="msf:IT882_10645"/>
<gene>
    <name evidence="1" type="ORF">IT882_10645</name>
</gene>
<evidence type="ECO:0000313" key="1">
    <source>
        <dbReference type="EMBL" id="QPE03742.1"/>
    </source>
</evidence>
<accession>A0A7S8RGN6</accession>
<name>A0A7S8RGN6_9MICO</name>
<dbReference type="EMBL" id="CP064760">
    <property type="protein sequence ID" value="QPE03742.1"/>
    <property type="molecule type" value="Genomic_DNA"/>
</dbReference>
<reference evidence="1 2" key="1">
    <citation type="submission" date="2020-11" db="EMBL/GenBank/DDBJ databases">
        <title>Amino acid is mineralized and recycled by bacteria in oceanic microbiome.</title>
        <authorList>
            <person name="Zheng L.Y."/>
        </authorList>
    </citation>
    <scope>NUCLEOTIDE SEQUENCE [LARGE SCALE GENOMIC DNA]</scope>
    <source>
        <strain evidence="1 2">A32-1</strain>
    </source>
</reference>
<organism evidence="1 2">
    <name type="scientific">Microbacterium schleiferi</name>
    <dbReference type="NCBI Taxonomy" id="69362"/>
    <lineage>
        <taxon>Bacteria</taxon>
        <taxon>Bacillati</taxon>
        <taxon>Actinomycetota</taxon>
        <taxon>Actinomycetes</taxon>
        <taxon>Micrococcales</taxon>
        <taxon>Microbacteriaceae</taxon>
        <taxon>Microbacterium</taxon>
    </lineage>
</organism>
<dbReference type="Proteomes" id="UP000594480">
    <property type="component" value="Chromosome"/>
</dbReference>
<proteinExistence type="predicted"/>
<evidence type="ECO:0000313" key="2">
    <source>
        <dbReference type="Proteomes" id="UP000594480"/>
    </source>
</evidence>
<dbReference type="AlphaFoldDB" id="A0A7S8RGN6"/>
<dbReference type="RefSeq" id="WP_195691834.1">
    <property type="nucleotide sequence ID" value="NZ_CP064760.1"/>
</dbReference>
<sequence length="105" mass="11543">MKYVHYAGRSLFMHDDTADALIDYARILSEHRTADAVTVPAMSADGHSVTATLLLNEATALVVESVPGEVTMEPDRASIEEIQRRRLRVEGVRGGAPDDPWPLEL</sequence>
<keyword evidence="2" id="KW-1185">Reference proteome</keyword>
<protein>
    <submittedName>
        <fullName evidence="1">Uncharacterized protein</fullName>
    </submittedName>
</protein>